<evidence type="ECO:0000256" key="1">
    <source>
        <dbReference type="SAM" id="SignalP"/>
    </source>
</evidence>
<reference evidence="3" key="1">
    <citation type="submission" date="2018-10" db="EMBL/GenBank/DDBJ databases">
        <authorList>
            <person name="Vincent A.T."/>
            <person name="Schiettekatte O."/>
            <person name="Bourhy P."/>
            <person name="Veyrier F.J."/>
            <person name="Picardeau M."/>
        </authorList>
    </citation>
    <scope>NUCLEOTIDE SEQUENCE</scope>
    <source>
        <strain evidence="3">201800281</strain>
    </source>
</reference>
<dbReference type="EMBL" id="RQFL01000026">
    <property type="protein sequence ID" value="TGK89876.1"/>
    <property type="molecule type" value="Genomic_DNA"/>
</dbReference>
<gene>
    <name evidence="2" type="ORF">EHQ23_18925</name>
    <name evidence="3" type="ORF">EHQ26_15775</name>
</gene>
<dbReference type="RefSeq" id="WP_135748020.1">
    <property type="nucleotide sequence ID" value="NZ_RQFL01000026.1"/>
</dbReference>
<keyword evidence="1" id="KW-0732">Signal</keyword>
<dbReference type="OrthoDB" id="338933at2"/>
<dbReference type="Proteomes" id="UP000297394">
    <property type="component" value="Unassembled WGS sequence"/>
</dbReference>
<comment type="caution">
    <text evidence="2">The sequence shown here is derived from an EMBL/GenBank/DDBJ whole genome shotgun (WGS) entry which is preliminary data.</text>
</comment>
<evidence type="ECO:0000313" key="3">
    <source>
        <dbReference type="EMBL" id="TGK89876.1"/>
    </source>
</evidence>
<dbReference type="EMBL" id="RQFM01000027">
    <property type="protein sequence ID" value="TGK79666.1"/>
    <property type="molecule type" value="Genomic_DNA"/>
</dbReference>
<evidence type="ECO:0008006" key="6">
    <source>
        <dbReference type="Google" id="ProtNLM"/>
    </source>
</evidence>
<proteinExistence type="predicted"/>
<organism evidence="2 4">
    <name type="scientific">Leptospira bourretii</name>
    <dbReference type="NCBI Taxonomy" id="2484962"/>
    <lineage>
        <taxon>Bacteria</taxon>
        <taxon>Pseudomonadati</taxon>
        <taxon>Spirochaetota</taxon>
        <taxon>Spirochaetia</taxon>
        <taxon>Leptospirales</taxon>
        <taxon>Leptospiraceae</taxon>
        <taxon>Leptospira</taxon>
    </lineage>
</organism>
<reference evidence="4 5" key="2">
    <citation type="journal article" date="2019" name="PLoS Negl. Trop. Dis.">
        <title>Revisiting the worldwide diversity of Leptospira species in the environment.</title>
        <authorList>
            <person name="Vincent A.T."/>
            <person name="Schiettekatte O."/>
            <person name="Bourhy P."/>
            <person name="Veyrier F.J."/>
            <person name="Picardeau M."/>
        </authorList>
    </citation>
    <scope>NUCLEOTIDE SEQUENCE [LARGE SCALE GENOMIC DNA]</scope>
    <source>
        <strain evidence="2 4">201800280</strain>
        <strain evidence="5">201800281</strain>
    </source>
</reference>
<dbReference type="Proteomes" id="UP000297918">
    <property type="component" value="Unassembled WGS sequence"/>
</dbReference>
<dbReference type="AlphaFoldDB" id="A0A4R9IK93"/>
<evidence type="ECO:0000313" key="4">
    <source>
        <dbReference type="Proteomes" id="UP000297394"/>
    </source>
</evidence>
<evidence type="ECO:0000313" key="5">
    <source>
        <dbReference type="Proteomes" id="UP000297918"/>
    </source>
</evidence>
<accession>A0A4R9IK93</accession>
<sequence length="335" mass="37180">MIFKRKWYFPVIALFFSTCFLGTISAQVSGYESAYPSAYLLGLSSSGVVSPNSMGTVYGNSAFLSFQNKHLVDGGVNVSYANPKTSPLYLSGATYFSYSESIGFGFRGKPIFLRSFPADERYSNYAFQGFVTWRWNEYLSFALHLGPGVSGRMGGYSSYSWNVSVSSAFQYGNFRLGFILESPGTYRFDKYLETEKLKERLPERLLVGLGYRLNEWIDIQVEGNRTFFEKSYTSLNGGKNSLQYPVHTMYAGNIGLAIGKIESFQILSGLGREFRADSNLRGFYTASLGVAGSIFPGELGPGYLYSISVQRSGLGVPERDGAETRASAQIQIQFQ</sequence>
<evidence type="ECO:0000313" key="2">
    <source>
        <dbReference type="EMBL" id="TGK79666.1"/>
    </source>
</evidence>
<protein>
    <recommendedName>
        <fullName evidence="6">Porin</fullName>
    </recommendedName>
</protein>
<dbReference type="SUPFAM" id="SSF56935">
    <property type="entry name" value="Porins"/>
    <property type="match status" value="1"/>
</dbReference>
<keyword evidence="5" id="KW-1185">Reference proteome</keyword>
<name>A0A4R9IK93_9LEPT</name>
<feature type="chain" id="PRO_5043195326" description="Porin" evidence="1">
    <location>
        <begin position="27"/>
        <end position="335"/>
    </location>
</feature>
<feature type="signal peptide" evidence="1">
    <location>
        <begin position="1"/>
        <end position="26"/>
    </location>
</feature>